<evidence type="ECO:0000313" key="9">
    <source>
        <dbReference type="EMBL" id="MDQ0642691.1"/>
    </source>
</evidence>
<evidence type="ECO:0000256" key="1">
    <source>
        <dbReference type="ARBA" id="ARBA00004202"/>
    </source>
</evidence>
<dbReference type="NCBIfam" id="TIGR01727">
    <property type="entry name" value="oligo_HPY"/>
    <property type="match status" value="1"/>
</dbReference>
<comment type="subcellular location">
    <subcellularLocation>
        <location evidence="1">Cell membrane</location>
        <topology evidence="1">Peripheral membrane protein</topology>
    </subcellularLocation>
</comment>
<dbReference type="InterPro" id="IPR027417">
    <property type="entry name" value="P-loop_NTPase"/>
</dbReference>
<comment type="caution">
    <text evidence="9">The sequence shown here is derived from an EMBL/GenBank/DDBJ whole genome shotgun (WGS) entry which is preliminary data.</text>
</comment>
<keyword evidence="7" id="KW-0472">Membrane</keyword>
<dbReference type="Proteomes" id="UP001239085">
    <property type="component" value="Unassembled WGS sequence"/>
</dbReference>
<dbReference type="PANTHER" id="PTHR43297:SF2">
    <property type="entry name" value="DIPEPTIDE TRANSPORT ATP-BINDING PROTEIN DPPD"/>
    <property type="match status" value="1"/>
</dbReference>
<comment type="similarity">
    <text evidence="2">Belongs to the ABC transporter superfamily.</text>
</comment>
<keyword evidence="3" id="KW-0813">Transport</keyword>
<proteinExistence type="inferred from homology"/>
<feature type="domain" description="ABC transporter" evidence="8">
    <location>
        <begin position="7"/>
        <end position="258"/>
    </location>
</feature>
<evidence type="ECO:0000259" key="8">
    <source>
        <dbReference type="PROSITE" id="PS50893"/>
    </source>
</evidence>
<keyword evidence="5" id="KW-0547">Nucleotide-binding</keyword>
<evidence type="ECO:0000256" key="2">
    <source>
        <dbReference type="ARBA" id="ARBA00005417"/>
    </source>
</evidence>
<name>A0ABU0P5T7_9MICO</name>
<accession>A0ABU0P5T7</accession>
<evidence type="ECO:0000256" key="4">
    <source>
        <dbReference type="ARBA" id="ARBA00022475"/>
    </source>
</evidence>
<dbReference type="SMART" id="SM00382">
    <property type="entry name" value="AAA"/>
    <property type="match status" value="1"/>
</dbReference>
<dbReference type="InterPro" id="IPR050388">
    <property type="entry name" value="ABC_Ni/Peptide_Import"/>
</dbReference>
<evidence type="ECO:0000256" key="7">
    <source>
        <dbReference type="ARBA" id="ARBA00023136"/>
    </source>
</evidence>
<evidence type="ECO:0000313" key="10">
    <source>
        <dbReference type="Proteomes" id="UP001239085"/>
    </source>
</evidence>
<dbReference type="RefSeq" id="WP_307358644.1">
    <property type="nucleotide sequence ID" value="NZ_JAUSXK010000001.1"/>
</dbReference>
<reference evidence="9 10" key="1">
    <citation type="submission" date="2023-07" db="EMBL/GenBank/DDBJ databases">
        <title>Comparative genomics of wheat-associated soil bacteria to identify genetic determinants of phenazine resistance.</title>
        <authorList>
            <person name="Mouncey N."/>
        </authorList>
    </citation>
    <scope>NUCLEOTIDE SEQUENCE [LARGE SCALE GENOMIC DNA]</scope>
    <source>
        <strain evidence="9 10">W2I7</strain>
    </source>
</reference>
<evidence type="ECO:0000256" key="5">
    <source>
        <dbReference type="ARBA" id="ARBA00022741"/>
    </source>
</evidence>
<dbReference type="InterPro" id="IPR003593">
    <property type="entry name" value="AAA+_ATPase"/>
</dbReference>
<dbReference type="Gene3D" id="3.40.50.300">
    <property type="entry name" value="P-loop containing nucleotide triphosphate hydrolases"/>
    <property type="match status" value="1"/>
</dbReference>
<dbReference type="Pfam" id="PF08352">
    <property type="entry name" value="oligo_HPY"/>
    <property type="match status" value="1"/>
</dbReference>
<dbReference type="CDD" id="cd03257">
    <property type="entry name" value="ABC_NikE_OppD_transporters"/>
    <property type="match status" value="1"/>
</dbReference>
<sequence length="347" mass="36892">MSTEPVLRITDLVVKAETPTGELTLVDGVSLEIAPGEVLSLVGESGSGKSITMLAVMGLLPPGTWVDSGSIRFRGTELTELSERQLNGIRGGELAMVFQDPMTTLNPVRRVGTQLAEGIRLHDRGLSRAQARERVLELLDSVGIPDPAGKSRDYPHQWSGGMRQRALIAGAMAHDPALLIADEPTTALDVTIQAQVMKVLARSRAESDSAMILITHDLGLVAQVADRVAVMYSGRIVEMQDVFGIFESPRHPYTAGLLASVLSLEGDDGGLAYAIPGQPPTPATRGEGCPFQPRCIVGRDRTECGTAPRLAQDARGSVSCFLPLEDGRLPVARDFAAAAPIQEAKAS</sequence>
<protein>
    <submittedName>
        <fullName evidence="9">Peptide/nickel transport system ATP-binding protein</fullName>
    </submittedName>
</protein>
<dbReference type="PROSITE" id="PS50893">
    <property type="entry name" value="ABC_TRANSPORTER_2"/>
    <property type="match status" value="1"/>
</dbReference>
<gene>
    <name evidence="9" type="ORF">QFZ46_000851</name>
</gene>
<keyword evidence="6 9" id="KW-0067">ATP-binding</keyword>
<keyword evidence="10" id="KW-1185">Reference proteome</keyword>
<keyword evidence="4" id="KW-1003">Cell membrane</keyword>
<organism evidence="9 10">
    <name type="scientific">Microbacterium murale</name>
    <dbReference type="NCBI Taxonomy" id="1081040"/>
    <lineage>
        <taxon>Bacteria</taxon>
        <taxon>Bacillati</taxon>
        <taxon>Actinomycetota</taxon>
        <taxon>Actinomycetes</taxon>
        <taxon>Micrococcales</taxon>
        <taxon>Microbacteriaceae</taxon>
        <taxon>Microbacterium</taxon>
    </lineage>
</organism>
<dbReference type="SUPFAM" id="SSF52540">
    <property type="entry name" value="P-loop containing nucleoside triphosphate hydrolases"/>
    <property type="match status" value="1"/>
</dbReference>
<dbReference type="EMBL" id="JAUSXK010000001">
    <property type="protein sequence ID" value="MDQ0642691.1"/>
    <property type="molecule type" value="Genomic_DNA"/>
</dbReference>
<dbReference type="InterPro" id="IPR003439">
    <property type="entry name" value="ABC_transporter-like_ATP-bd"/>
</dbReference>
<dbReference type="Pfam" id="PF00005">
    <property type="entry name" value="ABC_tran"/>
    <property type="match status" value="1"/>
</dbReference>
<dbReference type="PANTHER" id="PTHR43297">
    <property type="entry name" value="OLIGOPEPTIDE TRANSPORT ATP-BINDING PROTEIN APPD"/>
    <property type="match status" value="1"/>
</dbReference>
<dbReference type="GO" id="GO:0005524">
    <property type="term" value="F:ATP binding"/>
    <property type="evidence" value="ECO:0007669"/>
    <property type="project" value="UniProtKB-KW"/>
</dbReference>
<evidence type="ECO:0000256" key="3">
    <source>
        <dbReference type="ARBA" id="ARBA00022448"/>
    </source>
</evidence>
<evidence type="ECO:0000256" key="6">
    <source>
        <dbReference type="ARBA" id="ARBA00022840"/>
    </source>
</evidence>
<dbReference type="InterPro" id="IPR013563">
    <property type="entry name" value="Oligopep_ABC_C"/>
</dbReference>